<dbReference type="EMBL" id="AATS01000024">
    <property type="protein sequence ID" value="EAU53421.1"/>
    <property type="molecule type" value="Genomic_DNA"/>
</dbReference>
<evidence type="ECO:0000256" key="2">
    <source>
        <dbReference type="ARBA" id="ARBA00022694"/>
    </source>
</evidence>
<dbReference type="CDD" id="cd14858">
    <property type="entry name" value="TrmE_N"/>
    <property type="match status" value="1"/>
</dbReference>
<feature type="binding site" evidence="6">
    <location>
        <position position="75"/>
    </location>
    <ligand>
        <name>(6S)-5-formyl-5,6,7,8-tetrahydrofolate</name>
        <dbReference type="ChEBI" id="CHEBI:57457"/>
    </ligand>
</feature>
<dbReference type="Proteomes" id="UP000005297">
    <property type="component" value="Unassembled WGS sequence"/>
</dbReference>
<dbReference type="PROSITE" id="PS51709">
    <property type="entry name" value="G_TRME"/>
    <property type="match status" value="1"/>
</dbReference>
<dbReference type="eggNOG" id="COG0486">
    <property type="taxonomic scope" value="Bacteria"/>
</dbReference>
<keyword evidence="4 6" id="KW-0630">Potassium</keyword>
<comment type="subunit">
    <text evidence="6">Homodimer. Heterotetramer of two MnmE and two MnmG subunits.</text>
</comment>
<evidence type="ECO:0000256" key="6">
    <source>
        <dbReference type="HAMAP-Rule" id="MF_00379"/>
    </source>
</evidence>
<dbReference type="InterPro" id="IPR027368">
    <property type="entry name" value="MnmE_dom2"/>
</dbReference>
<dbReference type="PANTHER" id="PTHR42714">
    <property type="entry name" value="TRNA MODIFICATION GTPASE GTPBP3"/>
    <property type="match status" value="1"/>
</dbReference>
<evidence type="ECO:0000313" key="8">
    <source>
        <dbReference type="EMBL" id="EAU53421.1"/>
    </source>
</evidence>
<dbReference type="Pfam" id="PF10396">
    <property type="entry name" value="TrmE_N"/>
    <property type="match status" value="1"/>
</dbReference>
<evidence type="ECO:0000256" key="5">
    <source>
        <dbReference type="ARBA" id="ARBA00023134"/>
    </source>
</evidence>
<feature type="binding site" evidence="6">
    <location>
        <position position="36"/>
    </location>
    <ligand>
        <name>(6S)-5-formyl-5,6,7,8-tetrahydrofolate</name>
        <dbReference type="ChEBI" id="CHEBI:57457"/>
    </ligand>
</feature>
<dbReference type="InterPro" id="IPR025867">
    <property type="entry name" value="MnmE_helical"/>
</dbReference>
<feature type="binding site" evidence="6">
    <location>
        <position position="201"/>
    </location>
    <ligand>
        <name>K(+)</name>
        <dbReference type="ChEBI" id="CHEBI:29103"/>
    </ligand>
</feature>
<dbReference type="InParanoid" id="Q0EVY4"/>
<protein>
    <recommendedName>
        <fullName evidence="6">tRNA modification GTPase MnmE</fullName>
        <ecNumber evidence="6">3.6.-.-</ecNumber>
    </recommendedName>
</protein>
<dbReference type="STRING" id="314344.AL013_06515"/>
<comment type="function">
    <text evidence="6">Exhibits a very high intrinsic GTPase hydrolysis rate. Involved in the addition of a carboxymethylaminomethyl (cmnm) group at the wobble position (U34) of certain tRNAs, forming tRNA-cmnm(5)s(2)U34.</text>
</comment>
<dbReference type="GO" id="GO:0003924">
    <property type="term" value="F:GTPase activity"/>
    <property type="evidence" value="ECO:0007669"/>
    <property type="project" value="UniProtKB-UniRule"/>
</dbReference>
<feature type="binding site" evidence="6">
    <location>
        <position position="14"/>
    </location>
    <ligand>
        <name>(6S)-5-formyl-5,6,7,8-tetrahydrofolate</name>
        <dbReference type="ChEBI" id="CHEBI:57457"/>
    </ligand>
</feature>
<feature type="binding site" evidence="6">
    <location>
        <begin position="182"/>
        <end position="187"/>
    </location>
    <ligand>
        <name>GTP</name>
        <dbReference type="ChEBI" id="CHEBI:37565"/>
    </ligand>
</feature>
<dbReference type="HAMAP" id="MF_00379">
    <property type="entry name" value="GTPase_MnmE"/>
    <property type="match status" value="1"/>
</dbReference>
<name>Q0EVY4_9PROT</name>
<dbReference type="NCBIfam" id="TIGR00231">
    <property type="entry name" value="small_GTP"/>
    <property type="match status" value="1"/>
</dbReference>
<evidence type="ECO:0000256" key="1">
    <source>
        <dbReference type="ARBA" id="ARBA00011043"/>
    </source>
</evidence>
<comment type="similarity">
    <text evidence="1 6">Belongs to the TRAFAC class TrmE-Era-EngA-EngB-Septin-like GTPase superfamily. TrmE GTPase family.</text>
</comment>
<feature type="binding site" evidence="6">
    <location>
        <position position="207"/>
    </location>
    <ligand>
        <name>Mg(2+)</name>
        <dbReference type="ChEBI" id="CHEBI:18420"/>
    </ligand>
</feature>
<evidence type="ECO:0000313" key="9">
    <source>
        <dbReference type="Proteomes" id="UP000005297"/>
    </source>
</evidence>
<evidence type="ECO:0000259" key="7">
    <source>
        <dbReference type="PROSITE" id="PS51709"/>
    </source>
</evidence>
<dbReference type="EC" id="3.6.-.-" evidence="6"/>
<dbReference type="AlphaFoldDB" id="Q0EVY4"/>
<feature type="binding site" evidence="6">
    <location>
        <position position="393"/>
    </location>
    <ligand>
        <name>(6S)-5-formyl-5,6,7,8-tetrahydrofolate</name>
        <dbReference type="ChEBI" id="CHEBI:57457"/>
    </ligand>
</feature>
<dbReference type="Pfam" id="PF01926">
    <property type="entry name" value="MMR_HSR1"/>
    <property type="match status" value="1"/>
</dbReference>
<dbReference type="GO" id="GO:0002098">
    <property type="term" value="P:tRNA wobble uridine modification"/>
    <property type="evidence" value="ECO:0007669"/>
    <property type="project" value="TreeGrafter"/>
</dbReference>
<evidence type="ECO:0000256" key="3">
    <source>
        <dbReference type="ARBA" id="ARBA00022741"/>
    </source>
</evidence>
<dbReference type="InterPro" id="IPR031168">
    <property type="entry name" value="G_TrmE"/>
</dbReference>
<keyword evidence="6" id="KW-0479">Metal-binding</keyword>
<comment type="subcellular location">
    <subcellularLocation>
        <location evidence="6">Cytoplasm</location>
    </subcellularLocation>
</comment>
<accession>Q0EVY4</accession>
<dbReference type="InterPro" id="IPR004520">
    <property type="entry name" value="GTPase_MnmE"/>
</dbReference>
<dbReference type="InterPro" id="IPR018948">
    <property type="entry name" value="GTP-bd_TrmE_N"/>
</dbReference>
<keyword evidence="2 6" id="KW-0819">tRNA processing</keyword>
<comment type="caution">
    <text evidence="6">Lacks conserved residue(s) required for the propagation of feature annotation.</text>
</comment>
<comment type="caution">
    <text evidence="8">The sequence shown here is derived from an EMBL/GenBank/DDBJ whole genome shotgun (WGS) entry which is preliminary data.</text>
</comment>
<keyword evidence="6" id="KW-0378">Hydrolase</keyword>
<dbReference type="GO" id="GO:0030488">
    <property type="term" value="P:tRNA methylation"/>
    <property type="evidence" value="ECO:0007669"/>
    <property type="project" value="TreeGrafter"/>
</dbReference>
<comment type="cofactor">
    <cofactor evidence="6">
        <name>K(+)</name>
        <dbReference type="ChEBI" id="CHEBI:29103"/>
    </cofactor>
    <text evidence="6">Binds 1 potassium ion per subunit.</text>
</comment>
<dbReference type="InterPro" id="IPR006073">
    <property type="entry name" value="GTP-bd"/>
</dbReference>
<feature type="binding site" evidence="6">
    <location>
        <position position="206"/>
    </location>
    <ligand>
        <name>K(+)</name>
        <dbReference type="ChEBI" id="CHEBI:29103"/>
    </ligand>
</feature>
<dbReference type="SUPFAM" id="SSF52540">
    <property type="entry name" value="P-loop containing nucleoside triphosphate hydrolases"/>
    <property type="match status" value="1"/>
</dbReference>
<dbReference type="InterPro" id="IPR005225">
    <property type="entry name" value="Small_GTP-bd"/>
</dbReference>
<organism evidence="8 9">
    <name type="scientific">Mariprofundus ferrooxydans PV-1</name>
    <dbReference type="NCBI Taxonomy" id="314345"/>
    <lineage>
        <taxon>Bacteria</taxon>
        <taxon>Pseudomonadati</taxon>
        <taxon>Pseudomonadota</taxon>
        <taxon>Candidatius Mariprofundia</taxon>
        <taxon>Mariprofundales</taxon>
        <taxon>Mariprofundaceae</taxon>
        <taxon>Mariprofundus</taxon>
    </lineage>
</organism>
<dbReference type="PRINTS" id="PR00326">
    <property type="entry name" value="GTP1OBG"/>
</dbReference>
<dbReference type="CDD" id="cd04164">
    <property type="entry name" value="trmE"/>
    <property type="match status" value="1"/>
</dbReference>
<gene>
    <name evidence="6" type="primary">mnmE</name>
    <name evidence="6" type="synonym">trmE</name>
    <name evidence="8" type="ORF">SPV1_12090</name>
</gene>
<feature type="binding site" evidence="6">
    <location>
        <position position="186"/>
    </location>
    <ligand>
        <name>Mg(2+)</name>
        <dbReference type="ChEBI" id="CHEBI:18420"/>
    </ligand>
</feature>
<feature type="binding site" evidence="6">
    <location>
        <begin position="226"/>
        <end position="229"/>
    </location>
    <ligand>
        <name>GTP</name>
        <dbReference type="ChEBI" id="CHEBI:37565"/>
    </ligand>
</feature>
<dbReference type="PANTHER" id="PTHR42714:SF2">
    <property type="entry name" value="TRNA MODIFICATION GTPASE GTPBP3, MITOCHONDRIAL"/>
    <property type="match status" value="1"/>
</dbReference>
<dbReference type="HOGENOM" id="CLU_019624_3_1_0"/>
<dbReference type="Gene3D" id="3.30.1360.120">
    <property type="entry name" value="Probable tRNA modification gtpase trme, domain 1"/>
    <property type="match status" value="1"/>
</dbReference>
<feature type="binding site" evidence="6">
    <location>
        <position position="203"/>
    </location>
    <ligand>
        <name>K(+)</name>
        <dbReference type="ChEBI" id="CHEBI:29103"/>
    </ligand>
</feature>
<dbReference type="GO" id="GO:0005737">
    <property type="term" value="C:cytoplasm"/>
    <property type="evidence" value="ECO:0007669"/>
    <property type="project" value="UniProtKB-SubCell"/>
</dbReference>
<keyword evidence="5 6" id="KW-0342">GTP-binding</keyword>
<feature type="domain" description="TrmE-type G" evidence="7">
    <location>
        <begin position="172"/>
        <end position="315"/>
    </location>
</feature>
<dbReference type="InterPro" id="IPR027417">
    <property type="entry name" value="P-loop_NTPase"/>
</dbReference>
<keyword evidence="6" id="KW-0963">Cytoplasm</keyword>
<dbReference type="FunCoup" id="Q0EVY4">
    <property type="interactions" value="550"/>
</dbReference>
<keyword evidence="9" id="KW-1185">Reference proteome</keyword>
<feature type="binding site" evidence="6">
    <location>
        <begin position="201"/>
        <end position="207"/>
    </location>
    <ligand>
        <name>GTP</name>
        <dbReference type="ChEBI" id="CHEBI:37565"/>
    </ligand>
</feature>
<sequence length="393" mass="42794">MATLDAWLDHAGERLDQGITLYFPGPASYTGEDVVELQGHGGPVLLQALLSRLYELGCEPAQAGEFTRRAVEHGKLDLSQAEAVAACIDAATVRAGKQAQRQLQGEFGIHIDRLMQRLTSLVAHVEASLDFPEEEIRDLYFSDLRNKMVETVVAPIKEMLASAPLGERLFEGATVALVGAPNVGKSSLLNALSGRERAIVSHLEGTTRDLLDVDFEVNGIPLRLTDTAGLRDSHDVVEIEGVRRALQVASTADVTLFVADASRPDTWSPSIHADLLLMNKVDLESGDIPDEYIQLSVISGEGLNELRSRLASFLGDIQMGDEGMMVTHERHRLVLVEALECIESGLGCLGNEELLDLAAMQWRRAWGLLAGILGIGDVEYILDRVFSEFCIGK</sequence>
<dbReference type="GO" id="GO:0046872">
    <property type="term" value="F:metal ion binding"/>
    <property type="evidence" value="ECO:0007669"/>
    <property type="project" value="UniProtKB-KW"/>
</dbReference>
<reference evidence="8 9" key="1">
    <citation type="submission" date="2006-09" db="EMBL/GenBank/DDBJ databases">
        <authorList>
            <person name="Emerson D."/>
            <person name="Ferriera S."/>
            <person name="Johnson J."/>
            <person name="Kravitz S."/>
            <person name="Halpern A."/>
            <person name="Remington K."/>
            <person name="Beeson K."/>
            <person name="Tran B."/>
            <person name="Rogers Y.-H."/>
            <person name="Friedman R."/>
            <person name="Venter J.C."/>
        </authorList>
    </citation>
    <scope>NUCLEOTIDE SEQUENCE [LARGE SCALE GENOMIC DNA]</scope>
    <source>
        <strain evidence="8 9">PV-1</strain>
    </source>
</reference>
<dbReference type="GO" id="GO:0005525">
    <property type="term" value="F:GTP binding"/>
    <property type="evidence" value="ECO:0007669"/>
    <property type="project" value="UniProtKB-UniRule"/>
</dbReference>
<keyword evidence="3 6" id="KW-0547">Nucleotide-binding</keyword>
<feature type="binding site" evidence="6">
    <location>
        <position position="182"/>
    </location>
    <ligand>
        <name>K(+)</name>
        <dbReference type="ChEBI" id="CHEBI:29103"/>
    </ligand>
</feature>
<keyword evidence="6" id="KW-0460">Magnesium</keyword>
<dbReference type="InterPro" id="IPR027266">
    <property type="entry name" value="TrmE/GcvT-like"/>
</dbReference>
<evidence type="ECO:0000256" key="4">
    <source>
        <dbReference type="ARBA" id="ARBA00022958"/>
    </source>
</evidence>
<dbReference type="Pfam" id="PF12631">
    <property type="entry name" value="MnmE_helical"/>
    <property type="match status" value="1"/>
</dbReference>
<proteinExistence type="inferred from homology"/>
<dbReference type="Gene3D" id="3.40.50.300">
    <property type="entry name" value="P-loop containing nucleotide triphosphate hydrolases"/>
    <property type="match status" value="1"/>
</dbReference>
<dbReference type="NCBIfam" id="TIGR00450">
    <property type="entry name" value="mnmE_trmE_thdF"/>
    <property type="match status" value="1"/>
</dbReference>
<dbReference type="Gene3D" id="1.20.120.430">
    <property type="entry name" value="tRNA modification GTPase MnmE domain 2"/>
    <property type="match status" value="1"/>
</dbReference>